<accession>A0A060NKU6</accession>
<dbReference type="Proteomes" id="UP000067461">
    <property type="component" value="Chromosome"/>
</dbReference>
<dbReference type="KEGG" id="cbaa:SRAA_2101"/>
<dbReference type="PANTHER" id="PTHR42852:SF17">
    <property type="entry name" value="THIOREDOXIN-LIKE PROTEIN HI_1115"/>
    <property type="match status" value="1"/>
</dbReference>
<dbReference type="PANTHER" id="PTHR42852">
    <property type="entry name" value="THIOL:DISULFIDE INTERCHANGE PROTEIN DSBE"/>
    <property type="match status" value="1"/>
</dbReference>
<dbReference type="Gene3D" id="3.40.30.10">
    <property type="entry name" value="Glutaredoxin"/>
    <property type="match status" value="1"/>
</dbReference>
<dbReference type="PROSITE" id="PS51352">
    <property type="entry name" value="THIOREDOXIN_2"/>
    <property type="match status" value="1"/>
</dbReference>
<dbReference type="Pfam" id="PF08534">
    <property type="entry name" value="Redoxin"/>
    <property type="match status" value="1"/>
</dbReference>
<evidence type="ECO:0000313" key="2">
    <source>
        <dbReference type="EMBL" id="BAO81955.1"/>
    </source>
</evidence>
<name>A0A060NKU6_9BURK</name>
<reference evidence="2 3" key="1">
    <citation type="journal article" date="2014" name="Nat. Commun.">
        <title>Physiological and genomic features of highly alkaliphilic hydrogen-utilizing Betaproteobacteria from a continental serpentinizing site.</title>
        <authorList>
            <person name="Suzuki S."/>
            <person name="Kuenen J.G."/>
            <person name="Schipper K."/>
            <person name="van der Velde S."/>
            <person name="Ishii S."/>
            <person name="Wu A."/>
            <person name="Sorokin D.Y."/>
            <person name="Tenney A."/>
            <person name="Meng X.Y."/>
            <person name="Morrill P.L."/>
            <person name="Kamagata Y."/>
            <person name="Muyzer G."/>
            <person name="Nealson K.H."/>
        </authorList>
    </citation>
    <scope>NUCLEOTIDE SEQUENCE [LARGE SCALE GENOMIC DNA]</scope>
    <source>
        <strain evidence="2 3">A1</strain>
    </source>
</reference>
<dbReference type="STRING" id="1458425.SRAA_2101"/>
<dbReference type="AlphaFoldDB" id="A0A060NKU6"/>
<organism evidence="2 3">
    <name type="scientific">Serpentinimonas raichei</name>
    <dbReference type="NCBI Taxonomy" id="1458425"/>
    <lineage>
        <taxon>Bacteria</taxon>
        <taxon>Pseudomonadati</taxon>
        <taxon>Pseudomonadota</taxon>
        <taxon>Betaproteobacteria</taxon>
        <taxon>Burkholderiales</taxon>
        <taxon>Comamonadaceae</taxon>
        <taxon>Serpentinimonas</taxon>
    </lineage>
</organism>
<dbReference type="CDD" id="cd02966">
    <property type="entry name" value="TlpA_like_family"/>
    <property type="match status" value="1"/>
</dbReference>
<feature type="domain" description="Thioredoxin" evidence="1">
    <location>
        <begin position="1"/>
        <end position="135"/>
    </location>
</feature>
<dbReference type="PROSITE" id="PS51257">
    <property type="entry name" value="PROKAR_LIPOPROTEIN"/>
    <property type="match status" value="1"/>
</dbReference>
<dbReference type="InterPro" id="IPR013740">
    <property type="entry name" value="Redoxin"/>
</dbReference>
<proteinExistence type="predicted"/>
<gene>
    <name evidence="2" type="ORF">SRAA_2101</name>
</gene>
<protein>
    <submittedName>
        <fullName evidence="2">Thiol-disulfide isomerase and thioredoxin</fullName>
    </submittedName>
</protein>
<sequence>MPPSRFLLLDGSTLSEADLRGQVTLVNFWATSCVSCVRKMPDLVATYLKYRERGFETIAVAMSFDPPAMVANFAQTRQLPFKVALDSTGALARDWGEVRLTPTTFVVDRQARIAKRYLGPIDPAALNAFIEGLLA</sequence>
<dbReference type="RefSeq" id="WP_338056365.1">
    <property type="nucleotide sequence ID" value="NZ_AP014568.1"/>
</dbReference>
<dbReference type="HOGENOM" id="CLU_042529_11_2_4"/>
<evidence type="ECO:0000313" key="3">
    <source>
        <dbReference type="Proteomes" id="UP000067461"/>
    </source>
</evidence>
<dbReference type="GO" id="GO:0016491">
    <property type="term" value="F:oxidoreductase activity"/>
    <property type="evidence" value="ECO:0007669"/>
    <property type="project" value="InterPro"/>
</dbReference>
<dbReference type="SUPFAM" id="SSF52833">
    <property type="entry name" value="Thioredoxin-like"/>
    <property type="match status" value="1"/>
</dbReference>
<evidence type="ECO:0000259" key="1">
    <source>
        <dbReference type="PROSITE" id="PS51352"/>
    </source>
</evidence>
<dbReference type="InterPro" id="IPR050553">
    <property type="entry name" value="Thioredoxin_ResA/DsbE_sf"/>
</dbReference>
<dbReference type="EMBL" id="AP014568">
    <property type="protein sequence ID" value="BAO81955.1"/>
    <property type="molecule type" value="Genomic_DNA"/>
</dbReference>
<dbReference type="InterPro" id="IPR036249">
    <property type="entry name" value="Thioredoxin-like_sf"/>
</dbReference>
<dbReference type="GO" id="GO:0016853">
    <property type="term" value="F:isomerase activity"/>
    <property type="evidence" value="ECO:0007669"/>
    <property type="project" value="UniProtKB-KW"/>
</dbReference>
<dbReference type="InterPro" id="IPR013766">
    <property type="entry name" value="Thioredoxin_domain"/>
</dbReference>
<keyword evidence="2" id="KW-0413">Isomerase</keyword>
<keyword evidence="3" id="KW-1185">Reference proteome</keyword>